<dbReference type="PANTHER" id="PTHR38825">
    <property type="entry name" value="LYSINE EXPORTER PROTEIN (LYSE/YGGA)"/>
    <property type="match status" value="1"/>
</dbReference>
<comment type="caution">
    <text evidence="7">The sequence shown here is derived from an EMBL/GenBank/DDBJ whole genome shotgun (WGS) entry which is preliminary data.</text>
</comment>
<keyword evidence="2" id="KW-1003">Cell membrane</keyword>
<feature type="transmembrane region" description="Helical" evidence="6">
    <location>
        <begin position="142"/>
        <end position="163"/>
    </location>
</feature>
<evidence type="ECO:0000256" key="6">
    <source>
        <dbReference type="SAM" id="Phobius"/>
    </source>
</evidence>
<keyword evidence="4 6" id="KW-1133">Transmembrane helix</keyword>
<organism evidence="7 8">
    <name type="scientific">Mariprofundus micogutta</name>
    <dbReference type="NCBI Taxonomy" id="1921010"/>
    <lineage>
        <taxon>Bacteria</taxon>
        <taxon>Pseudomonadati</taxon>
        <taxon>Pseudomonadota</taxon>
        <taxon>Candidatius Mariprofundia</taxon>
        <taxon>Mariprofundales</taxon>
        <taxon>Mariprofundaceae</taxon>
        <taxon>Mariprofundus</taxon>
    </lineage>
</organism>
<sequence length="211" mass="22845">MIDFLIIGCTLGLTAGFAPGPLLTLVISETLQHDVKSGIRVALAPVISDLPIIILTLFISAQLSDFKNLLGLISISGGIFVLLMSYESVRAKDVPQTIQKTPPKSLLKGILVNALSPYPYLFWFTVGASIMSKAMEQNIDSAVAFIASFYTLLVGSKVVLAMLVGKSKSFLNGTIYIYIMRLLALILTALAFALFFDGLMLLGIINLQHFN</sequence>
<accession>A0A1L8CKC0</accession>
<feature type="transmembrane region" description="Helical" evidence="6">
    <location>
        <begin position="40"/>
        <end position="61"/>
    </location>
</feature>
<evidence type="ECO:0000313" key="7">
    <source>
        <dbReference type="EMBL" id="GAV19356.1"/>
    </source>
</evidence>
<dbReference type="Proteomes" id="UP000231632">
    <property type="component" value="Unassembled WGS sequence"/>
</dbReference>
<evidence type="ECO:0000256" key="2">
    <source>
        <dbReference type="ARBA" id="ARBA00022475"/>
    </source>
</evidence>
<keyword evidence="8" id="KW-1185">Reference proteome</keyword>
<dbReference type="EMBL" id="BDFD01000002">
    <property type="protein sequence ID" value="GAV19356.1"/>
    <property type="molecule type" value="Genomic_DNA"/>
</dbReference>
<evidence type="ECO:0000256" key="1">
    <source>
        <dbReference type="ARBA" id="ARBA00004651"/>
    </source>
</evidence>
<dbReference type="AlphaFoldDB" id="A0A1L8CKC0"/>
<reference evidence="7 8" key="1">
    <citation type="journal article" date="2017" name="Arch. Microbiol.">
        <title>Mariprofundus micogutta sp. nov., a novel iron-oxidizing zetaproteobacterium isolated from a deep-sea hydrothermal field at the Bayonnaise knoll of the Izu-Ogasawara arc, and a description of Mariprofundales ord. nov. and Zetaproteobacteria classis nov.</title>
        <authorList>
            <person name="Makita H."/>
            <person name="Tanaka E."/>
            <person name="Mitsunobu S."/>
            <person name="Miyazaki M."/>
            <person name="Nunoura T."/>
            <person name="Uematsu K."/>
            <person name="Takaki Y."/>
            <person name="Nishi S."/>
            <person name="Shimamura S."/>
            <person name="Takai K."/>
        </authorList>
    </citation>
    <scope>NUCLEOTIDE SEQUENCE [LARGE SCALE GENOMIC DNA]</scope>
    <source>
        <strain evidence="7 8">ET2</strain>
    </source>
</reference>
<gene>
    <name evidence="7" type="ORF">MMIC_P0290</name>
</gene>
<proteinExistence type="predicted"/>
<feature type="transmembrane region" description="Helical" evidence="6">
    <location>
        <begin position="106"/>
        <end position="130"/>
    </location>
</feature>
<feature type="transmembrane region" description="Helical" evidence="6">
    <location>
        <begin position="68"/>
        <end position="86"/>
    </location>
</feature>
<evidence type="ECO:0000256" key="3">
    <source>
        <dbReference type="ARBA" id="ARBA00022692"/>
    </source>
</evidence>
<dbReference type="PANTHER" id="PTHR38825:SF2">
    <property type="entry name" value="LYSINE TRANSPORTER LYSE"/>
    <property type="match status" value="1"/>
</dbReference>
<evidence type="ECO:0000313" key="8">
    <source>
        <dbReference type="Proteomes" id="UP000231632"/>
    </source>
</evidence>
<evidence type="ECO:0000256" key="4">
    <source>
        <dbReference type="ARBA" id="ARBA00022989"/>
    </source>
</evidence>
<name>A0A1L8CKC0_9PROT</name>
<dbReference type="GO" id="GO:0006865">
    <property type="term" value="P:amino acid transport"/>
    <property type="evidence" value="ECO:0007669"/>
    <property type="project" value="InterPro"/>
</dbReference>
<feature type="transmembrane region" description="Helical" evidence="6">
    <location>
        <begin position="175"/>
        <end position="205"/>
    </location>
</feature>
<keyword evidence="3 6" id="KW-0812">Transmembrane</keyword>
<dbReference type="Pfam" id="PF01810">
    <property type="entry name" value="LysE"/>
    <property type="match status" value="1"/>
</dbReference>
<comment type="subcellular location">
    <subcellularLocation>
        <location evidence="1">Cell membrane</location>
        <topology evidence="1">Multi-pass membrane protein</topology>
    </subcellularLocation>
</comment>
<dbReference type="STRING" id="1921010.MMIC_P0290"/>
<dbReference type="InterPro" id="IPR001123">
    <property type="entry name" value="LeuE-type"/>
</dbReference>
<evidence type="ECO:0000256" key="5">
    <source>
        <dbReference type="ARBA" id="ARBA00023136"/>
    </source>
</evidence>
<protein>
    <submittedName>
        <fullName evidence="7">LysE type translocator</fullName>
    </submittedName>
</protein>
<dbReference type="GO" id="GO:0005886">
    <property type="term" value="C:plasma membrane"/>
    <property type="evidence" value="ECO:0007669"/>
    <property type="project" value="UniProtKB-SubCell"/>
</dbReference>
<keyword evidence="5 6" id="KW-0472">Membrane</keyword>
<dbReference type="OrthoDB" id="14103at2"/>
<dbReference type="RefSeq" id="WP_072658552.1">
    <property type="nucleotide sequence ID" value="NZ_BDFD01000002.1"/>
</dbReference>